<dbReference type="Proteomes" id="UP000053707">
    <property type="component" value="Unassembled WGS sequence"/>
</dbReference>
<accession>A0A117JK85</accession>
<dbReference type="AlphaFoldDB" id="A0A117JK85"/>
<comment type="caution">
    <text evidence="1">The sequence shown here is derived from an EMBL/GenBank/DDBJ whole genome shotgun (WGS) entry which is preliminary data.</text>
</comment>
<sequence length="228" mass="25800">MTERPDYSDWRQSWPALVVSCDTDAALKVLHDYYAVDDEQLPLYTGSRFEAIARMNADPYALKAEDFVAVSMLSVTVPAKAAIRLLGRDAEIIHRLLRQIPDDLDIIDANPELLDSDSRASQLWQILRRGRDGLGPTTTSKLLAAKRPRLLPIWGTFVQQATGMDTVGYWWKFRFVLSEDQLRLWDWLGELRSRSASVPGSVSELRILDVLLWMSVRSGGGKRAEEPV</sequence>
<keyword evidence="2" id="KW-1185">Reference proteome</keyword>
<evidence type="ECO:0000313" key="2">
    <source>
        <dbReference type="Proteomes" id="UP000053707"/>
    </source>
</evidence>
<dbReference type="InterPro" id="IPR046275">
    <property type="entry name" value="DUF6308"/>
</dbReference>
<reference evidence="1 2" key="1">
    <citation type="submission" date="2016-01" db="EMBL/GenBank/DDBJ databases">
        <authorList>
            <consortium name="TB Trials Study Group"/>
            <person name="Sutton G."/>
            <person name="Brinkac L."/>
            <person name="Sanka R."/>
            <person name="Adams M."/>
            <person name="Lau E.L."/>
            <person name="Macaden R."/>
            <person name="Grewal H.M.S."/>
        </authorList>
    </citation>
    <scope>NUCLEOTIDE SEQUENCE [LARGE SCALE GENOMIC DNA]</scope>
    <source>
        <strain evidence="1 2">IS-1744</strain>
    </source>
</reference>
<proteinExistence type="predicted"/>
<dbReference type="Pfam" id="PF19827">
    <property type="entry name" value="DUF6308"/>
    <property type="match status" value="1"/>
</dbReference>
<name>A0A117JK85_9MYCO</name>
<protein>
    <submittedName>
        <fullName evidence="1">Uncharacterized protein</fullName>
    </submittedName>
</protein>
<gene>
    <name evidence="1" type="ORF">AU192_21080</name>
</gene>
<evidence type="ECO:0000313" key="1">
    <source>
        <dbReference type="EMBL" id="KUI17010.1"/>
    </source>
</evidence>
<organism evidence="1 2">
    <name type="scientific">Mycobacterium lehmannii</name>
    <dbReference type="NCBI Taxonomy" id="2048550"/>
    <lineage>
        <taxon>Bacteria</taxon>
        <taxon>Bacillati</taxon>
        <taxon>Actinomycetota</taxon>
        <taxon>Actinomycetes</taxon>
        <taxon>Mycobacteriales</taxon>
        <taxon>Mycobacteriaceae</taxon>
        <taxon>Mycobacterium</taxon>
    </lineage>
</organism>
<dbReference type="RefSeq" id="WP_064395770.1">
    <property type="nucleotide sequence ID" value="NZ_LQIR01000014.1"/>
</dbReference>
<dbReference type="EMBL" id="LQIR01000014">
    <property type="protein sequence ID" value="KUI17010.1"/>
    <property type="molecule type" value="Genomic_DNA"/>
</dbReference>